<dbReference type="PANTHER" id="PTHR11695:SF647">
    <property type="entry name" value="ENOYL REDUCTASE (ER) DOMAIN-CONTAINING PROTEIN"/>
    <property type="match status" value="1"/>
</dbReference>
<organism evidence="2 3">
    <name type="scientific">Clohesyomyces aquaticus</name>
    <dbReference type="NCBI Taxonomy" id="1231657"/>
    <lineage>
        <taxon>Eukaryota</taxon>
        <taxon>Fungi</taxon>
        <taxon>Dikarya</taxon>
        <taxon>Ascomycota</taxon>
        <taxon>Pezizomycotina</taxon>
        <taxon>Dothideomycetes</taxon>
        <taxon>Pleosporomycetidae</taxon>
        <taxon>Pleosporales</taxon>
        <taxon>Lindgomycetaceae</taxon>
        <taxon>Clohesyomyces</taxon>
    </lineage>
</organism>
<reference evidence="2 3" key="1">
    <citation type="submission" date="2016-07" db="EMBL/GenBank/DDBJ databases">
        <title>Pervasive Adenine N6-methylation of Active Genes in Fungi.</title>
        <authorList>
            <consortium name="DOE Joint Genome Institute"/>
            <person name="Mondo S.J."/>
            <person name="Dannebaum R.O."/>
            <person name="Kuo R.C."/>
            <person name="Labutti K."/>
            <person name="Haridas S."/>
            <person name="Kuo A."/>
            <person name="Salamov A."/>
            <person name="Ahrendt S.R."/>
            <person name="Lipzen A."/>
            <person name="Sullivan W."/>
            <person name="Andreopoulos W.B."/>
            <person name="Clum A."/>
            <person name="Lindquist E."/>
            <person name="Daum C."/>
            <person name="Ramamoorthy G.K."/>
            <person name="Gryganskyi A."/>
            <person name="Culley D."/>
            <person name="Magnuson J.K."/>
            <person name="James T.Y."/>
            <person name="O'Malley M.A."/>
            <person name="Stajich J.E."/>
            <person name="Spatafora J.W."/>
            <person name="Visel A."/>
            <person name="Grigoriev I.V."/>
        </authorList>
    </citation>
    <scope>NUCLEOTIDE SEQUENCE [LARGE SCALE GENOMIC DNA]</scope>
    <source>
        <strain evidence="2 3">CBS 115471</strain>
    </source>
</reference>
<dbReference type="CDD" id="cd05289">
    <property type="entry name" value="MDR_like_2"/>
    <property type="match status" value="1"/>
</dbReference>
<evidence type="ECO:0000313" key="2">
    <source>
        <dbReference type="EMBL" id="ORY12015.1"/>
    </source>
</evidence>
<name>A0A1Y1ZQC4_9PLEO</name>
<sequence>MQAVIRTGDPKSLTIAKIPEPQASEFPNHYIIRTRATALTRGELAWPEPLQPEIPIPGYDFAGVVISAPEGAHRFNPGDEVYGLTSFSRQGNAREVTIATEEELCKKSKNRDWIEAASIPLSALSAYQALVEHGNLTLSTRSEVTGESTTMRRKRVLVTAASGGVGVWGVQLARQFDADVVATCGSSNIDFVKSLGADTVLDYSTTRAIDWVGQEKEERGFDIILDCIGGKSLEDAWRCARAGGKVVSVAEPPDPKKPEGGVTDGVTGTFFIVEPNKEQLGKITEMMENGGCRGVVDSVFGLEQWKSGFDRLESGHARGKVVLTLD</sequence>
<dbReference type="SUPFAM" id="SSF51735">
    <property type="entry name" value="NAD(P)-binding Rossmann-fold domains"/>
    <property type="match status" value="1"/>
</dbReference>
<dbReference type="InterPro" id="IPR020843">
    <property type="entry name" value="ER"/>
</dbReference>
<dbReference type="Proteomes" id="UP000193144">
    <property type="component" value="Unassembled WGS sequence"/>
</dbReference>
<proteinExistence type="predicted"/>
<accession>A0A1Y1ZQC4</accession>
<dbReference type="OrthoDB" id="3509362at2759"/>
<evidence type="ECO:0000259" key="1">
    <source>
        <dbReference type="SMART" id="SM00829"/>
    </source>
</evidence>
<dbReference type="InterPro" id="IPR013154">
    <property type="entry name" value="ADH-like_N"/>
</dbReference>
<dbReference type="InterPro" id="IPR050700">
    <property type="entry name" value="YIM1/Zinc_Alcohol_DH_Fams"/>
</dbReference>
<dbReference type="GO" id="GO:0005739">
    <property type="term" value="C:mitochondrion"/>
    <property type="evidence" value="ECO:0007669"/>
    <property type="project" value="TreeGrafter"/>
</dbReference>
<dbReference type="EMBL" id="MCFA01000055">
    <property type="protein sequence ID" value="ORY12015.1"/>
    <property type="molecule type" value="Genomic_DNA"/>
</dbReference>
<dbReference type="AlphaFoldDB" id="A0A1Y1ZQC4"/>
<dbReference type="Gene3D" id="3.40.50.720">
    <property type="entry name" value="NAD(P)-binding Rossmann-like Domain"/>
    <property type="match status" value="1"/>
</dbReference>
<dbReference type="GO" id="GO:0016491">
    <property type="term" value="F:oxidoreductase activity"/>
    <property type="evidence" value="ECO:0007669"/>
    <property type="project" value="InterPro"/>
</dbReference>
<dbReference type="InterPro" id="IPR036291">
    <property type="entry name" value="NAD(P)-bd_dom_sf"/>
</dbReference>
<protein>
    <recommendedName>
        <fullName evidence="1">Enoyl reductase (ER) domain-containing protein</fullName>
    </recommendedName>
</protein>
<dbReference type="SUPFAM" id="SSF50129">
    <property type="entry name" value="GroES-like"/>
    <property type="match status" value="1"/>
</dbReference>
<evidence type="ECO:0000313" key="3">
    <source>
        <dbReference type="Proteomes" id="UP000193144"/>
    </source>
</evidence>
<keyword evidence="3" id="KW-1185">Reference proteome</keyword>
<dbReference type="Pfam" id="PF13602">
    <property type="entry name" value="ADH_zinc_N_2"/>
    <property type="match status" value="1"/>
</dbReference>
<dbReference type="Gene3D" id="3.90.180.10">
    <property type="entry name" value="Medium-chain alcohol dehydrogenases, catalytic domain"/>
    <property type="match status" value="1"/>
</dbReference>
<dbReference type="STRING" id="1231657.A0A1Y1ZQC4"/>
<dbReference type="InterPro" id="IPR011032">
    <property type="entry name" value="GroES-like_sf"/>
</dbReference>
<dbReference type="PANTHER" id="PTHR11695">
    <property type="entry name" value="ALCOHOL DEHYDROGENASE RELATED"/>
    <property type="match status" value="1"/>
</dbReference>
<dbReference type="SMART" id="SM00829">
    <property type="entry name" value="PKS_ER"/>
    <property type="match status" value="1"/>
</dbReference>
<dbReference type="Pfam" id="PF08240">
    <property type="entry name" value="ADH_N"/>
    <property type="match status" value="1"/>
</dbReference>
<gene>
    <name evidence="2" type="ORF">BCR34DRAFT_624535</name>
</gene>
<feature type="domain" description="Enoyl reductase (ER)" evidence="1">
    <location>
        <begin position="8"/>
        <end position="323"/>
    </location>
</feature>
<comment type="caution">
    <text evidence="2">The sequence shown here is derived from an EMBL/GenBank/DDBJ whole genome shotgun (WGS) entry which is preliminary data.</text>
</comment>